<organism evidence="2 3">
    <name type="scientific">Candidatus Polarisedimenticola svalbardensis</name>
    <dbReference type="NCBI Taxonomy" id="2886004"/>
    <lineage>
        <taxon>Bacteria</taxon>
        <taxon>Pseudomonadati</taxon>
        <taxon>Acidobacteriota</taxon>
        <taxon>Candidatus Polarisedimenticolia</taxon>
        <taxon>Candidatus Polarisedimenticolales</taxon>
        <taxon>Candidatus Polarisedimenticolaceae</taxon>
        <taxon>Candidatus Polarisedimenticola</taxon>
    </lineage>
</organism>
<sequence>MWVRFVLPVAGLILIWSPVGSRLGTGLTSRWSPLLLDRPLFAYGVVPIVGAVAFWFLRDATHMLGDGQTLAVMIAGGNLFHGFDFMTFHLIARIYQGIGAGGEGAAIQVAAVLSGLSGAGYLAVAAWTARRLSKDGAARILLYSLLVFGAALQVFFGYMEVYAPLTVFLLLFLTRFILYLEDRGSLLAASAAWGAALFFHFNAMFLAPLLLVALIRPPAHEAAPFGRRVLAIVWPPLVSLAVAGTILALSGYDLARMREDFGHVGSGSGILLSLTGDDGLLTWRHLKDTLNLLLLLVPIPLVLLVAGGRNSGPARPYLVGGSAWLIILLALVHMKLGAVRDWDLFAPHVSLLTLAGWYALAGRRNSDTVIPAAVGGIVGIAVILAVPWFALNSDEDRSLTRLENVAADLAPYPRGLLHEQFAYHHQMADNRAEVIRHYRKCGEVCPNHPRFHAIYGTYMLNQGDADEAAAAYDRSVAADSSYVYGLKMAALARVLNQEYAAALPPARRLAEIGGQDA</sequence>
<dbReference type="EMBL" id="JACXWD010000160">
    <property type="protein sequence ID" value="MBD3869685.1"/>
    <property type="molecule type" value="Genomic_DNA"/>
</dbReference>
<feature type="transmembrane region" description="Helical" evidence="1">
    <location>
        <begin position="162"/>
        <end position="180"/>
    </location>
</feature>
<name>A0A8J6Y314_9BACT</name>
<feature type="transmembrane region" description="Helical" evidence="1">
    <location>
        <begin position="69"/>
        <end position="92"/>
    </location>
</feature>
<dbReference type="InterPro" id="IPR011990">
    <property type="entry name" value="TPR-like_helical_dom_sf"/>
</dbReference>
<keyword evidence="1" id="KW-1133">Transmembrane helix</keyword>
<accession>A0A8J6Y314</accession>
<evidence type="ECO:0000313" key="2">
    <source>
        <dbReference type="EMBL" id="MBD3869685.1"/>
    </source>
</evidence>
<feature type="transmembrane region" description="Helical" evidence="1">
    <location>
        <begin position="290"/>
        <end position="308"/>
    </location>
</feature>
<keyword evidence="1" id="KW-0812">Transmembrane</keyword>
<dbReference type="Gene3D" id="1.25.40.10">
    <property type="entry name" value="Tetratricopeptide repeat domain"/>
    <property type="match status" value="1"/>
</dbReference>
<keyword evidence="1" id="KW-0472">Membrane</keyword>
<dbReference type="SUPFAM" id="SSF48452">
    <property type="entry name" value="TPR-like"/>
    <property type="match status" value="1"/>
</dbReference>
<dbReference type="AlphaFoldDB" id="A0A8J6Y314"/>
<feature type="transmembrane region" description="Helical" evidence="1">
    <location>
        <begin position="192"/>
        <end position="216"/>
    </location>
</feature>
<protein>
    <submittedName>
        <fullName evidence="2">Uncharacterized protein</fullName>
    </submittedName>
</protein>
<gene>
    <name evidence="2" type="ORF">IFK94_16320</name>
</gene>
<reference evidence="2 3" key="1">
    <citation type="submission" date="2020-08" db="EMBL/GenBank/DDBJ databases">
        <title>Acidobacteriota in marine sediments use diverse sulfur dissimilation pathways.</title>
        <authorList>
            <person name="Wasmund K."/>
        </authorList>
    </citation>
    <scope>NUCLEOTIDE SEQUENCE [LARGE SCALE GENOMIC DNA]</scope>
    <source>
        <strain evidence="2">MAG AM4</strain>
    </source>
</reference>
<feature type="transmembrane region" description="Helical" evidence="1">
    <location>
        <begin position="140"/>
        <end position="156"/>
    </location>
</feature>
<feature type="transmembrane region" description="Helical" evidence="1">
    <location>
        <begin position="40"/>
        <end position="57"/>
    </location>
</feature>
<proteinExistence type="predicted"/>
<feature type="transmembrane region" description="Helical" evidence="1">
    <location>
        <begin position="314"/>
        <end position="332"/>
    </location>
</feature>
<comment type="caution">
    <text evidence="2">The sequence shown here is derived from an EMBL/GenBank/DDBJ whole genome shotgun (WGS) entry which is preliminary data.</text>
</comment>
<evidence type="ECO:0000256" key="1">
    <source>
        <dbReference type="SAM" id="Phobius"/>
    </source>
</evidence>
<feature type="transmembrane region" description="Helical" evidence="1">
    <location>
        <begin position="228"/>
        <end position="249"/>
    </location>
</feature>
<feature type="transmembrane region" description="Helical" evidence="1">
    <location>
        <begin position="372"/>
        <end position="391"/>
    </location>
</feature>
<evidence type="ECO:0000313" key="3">
    <source>
        <dbReference type="Proteomes" id="UP000648239"/>
    </source>
</evidence>
<dbReference type="Proteomes" id="UP000648239">
    <property type="component" value="Unassembled WGS sequence"/>
</dbReference>
<feature type="transmembrane region" description="Helical" evidence="1">
    <location>
        <begin position="104"/>
        <end position="128"/>
    </location>
</feature>